<comment type="caution">
    <text evidence="3">The sequence shown here is derived from an EMBL/GenBank/DDBJ whole genome shotgun (WGS) entry which is preliminary data.</text>
</comment>
<dbReference type="InterPro" id="IPR008613">
    <property type="entry name" value="Excalibur_Ca-bd_domain"/>
</dbReference>
<dbReference type="Pfam" id="PF05901">
    <property type="entry name" value="Excalibur"/>
    <property type="match status" value="1"/>
</dbReference>
<feature type="compositionally biased region" description="Pro residues" evidence="1">
    <location>
        <begin position="118"/>
        <end position="138"/>
    </location>
</feature>
<protein>
    <submittedName>
        <fullName evidence="3">Thermonuclease family protein</fullName>
    </submittedName>
</protein>
<evidence type="ECO:0000256" key="1">
    <source>
        <dbReference type="SAM" id="MobiDB-lite"/>
    </source>
</evidence>
<feature type="region of interest" description="Disordered" evidence="1">
    <location>
        <begin position="113"/>
        <end position="149"/>
    </location>
</feature>
<feature type="domain" description="TNase-like" evidence="2">
    <location>
        <begin position="1"/>
        <end position="111"/>
    </location>
</feature>
<dbReference type="EMBL" id="JBHMAX010000036">
    <property type="protein sequence ID" value="MFB9733455.1"/>
    <property type="molecule type" value="Genomic_DNA"/>
</dbReference>
<dbReference type="RefSeq" id="WP_377466731.1">
    <property type="nucleotide sequence ID" value="NZ_JBHMAX010000036.1"/>
</dbReference>
<dbReference type="Pfam" id="PF00565">
    <property type="entry name" value="SNase"/>
    <property type="match status" value="1"/>
</dbReference>
<dbReference type="SMART" id="SM00894">
    <property type="entry name" value="Excalibur"/>
    <property type="match status" value="1"/>
</dbReference>
<dbReference type="InterPro" id="IPR016071">
    <property type="entry name" value="Staphylococal_nuclease_OB-fold"/>
</dbReference>
<proteinExistence type="predicted"/>
<dbReference type="Proteomes" id="UP001589613">
    <property type="component" value="Unassembled WGS sequence"/>
</dbReference>
<dbReference type="SUPFAM" id="SSF50199">
    <property type="entry name" value="Staphylococcal nuclease"/>
    <property type="match status" value="1"/>
</dbReference>
<gene>
    <name evidence="3" type="ORF">ACFFN0_15510</name>
</gene>
<accession>A0ABV5V6U4</accession>
<evidence type="ECO:0000313" key="4">
    <source>
        <dbReference type="Proteomes" id="UP001589613"/>
    </source>
</evidence>
<name>A0ABV5V6U4_9MICO</name>
<sequence length="184" mass="19798">MDGDTVDVSTGARIRIAGIDTPERGECGYEEAGARMMELARDREAVLVKAGADSIDRYGRLIRYLDVDGRDVGLTLIQEGLAIARYDSRDGYGWHHREAEYVAADAASPQAYSCLAPAAPPPAPEPAPQPQPFVPQPPAGGGTDPQFGTCKEAIANGYGPYVVGVDPEYHWYRDADSDGIVCER</sequence>
<dbReference type="InterPro" id="IPR035437">
    <property type="entry name" value="SNase_OB-fold_sf"/>
</dbReference>
<evidence type="ECO:0000313" key="3">
    <source>
        <dbReference type="EMBL" id="MFB9733455.1"/>
    </source>
</evidence>
<evidence type="ECO:0000259" key="2">
    <source>
        <dbReference type="PROSITE" id="PS50830"/>
    </source>
</evidence>
<organism evidence="3 4">
    <name type="scientific">Ornithinimicrobium kibberense</name>
    <dbReference type="NCBI Taxonomy" id="282060"/>
    <lineage>
        <taxon>Bacteria</taxon>
        <taxon>Bacillati</taxon>
        <taxon>Actinomycetota</taxon>
        <taxon>Actinomycetes</taxon>
        <taxon>Micrococcales</taxon>
        <taxon>Ornithinimicrobiaceae</taxon>
        <taxon>Ornithinimicrobium</taxon>
    </lineage>
</organism>
<keyword evidence="4" id="KW-1185">Reference proteome</keyword>
<reference evidence="3 4" key="1">
    <citation type="submission" date="2024-09" db="EMBL/GenBank/DDBJ databases">
        <authorList>
            <person name="Sun Q."/>
            <person name="Mori K."/>
        </authorList>
    </citation>
    <scope>NUCLEOTIDE SEQUENCE [LARGE SCALE GENOMIC DNA]</scope>
    <source>
        <strain evidence="3 4">JCM 12763</strain>
    </source>
</reference>
<dbReference type="Gene3D" id="2.40.50.90">
    <property type="match status" value="1"/>
</dbReference>
<dbReference type="PROSITE" id="PS50830">
    <property type="entry name" value="TNASE_3"/>
    <property type="match status" value="1"/>
</dbReference>